<evidence type="ECO:0000259" key="1">
    <source>
        <dbReference type="PROSITE" id="PS50943"/>
    </source>
</evidence>
<dbReference type="Pfam" id="PF01381">
    <property type="entry name" value="HTH_3"/>
    <property type="match status" value="1"/>
</dbReference>
<dbReference type="EMBL" id="BAABAS010000005">
    <property type="protein sequence ID" value="GAA4229423.1"/>
    <property type="molecule type" value="Genomic_DNA"/>
</dbReference>
<reference evidence="3" key="1">
    <citation type="journal article" date="2019" name="Int. J. Syst. Evol. Microbiol.">
        <title>The Global Catalogue of Microorganisms (GCM) 10K type strain sequencing project: providing services to taxonomists for standard genome sequencing and annotation.</title>
        <authorList>
            <consortium name="The Broad Institute Genomics Platform"/>
            <consortium name="The Broad Institute Genome Sequencing Center for Infectious Disease"/>
            <person name="Wu L."/>
            <person name="Ma J."/>
        </authorList>
    </citation>
    <scope>NUCLEOTIDE SEQUENCE [LARGE SCALE GENOMIC DNA]</scope>
    <source>
        <strain evidence="3">JCM 17440</strain>
    </source>
</reference>
<dbReference type="InterPro" id="IPR043917">
    <property type="entry name" value="DUF5753"/>
</dbReference>
<dbReference type="Pfam" id="PF19054">
    <property type="entry name" value="DUF5753"/>
    <property type="match status" value="1"/>
</dbReference>
<evidence type="ECO:0000313" key="3">
    <source>
        <dbReference type="Proteomes" id="UP001501710"/>
    </source>
</evidence>
<dbReference type="InterPro" id="IPR001387">
    <property type="entry name" value="Cro/C1-type_HTH"/>
</dbReference>
<dbReference type="Proteomes" id="UP001501710">
    <property type="component" value="Unassembled WGS sequence"/>
</dbReference>
<name>A0ABP8BXB3_9ACTN</name>
<dbReference type="CDD" id="cd00093">
    <property type="entry name" value="HTH_XRE"/>
    <property type="match status" value="1"/>
</dbReference>
<evidence type="ECO:0000313" key="2">
    <source>
        <dbReference type="EMBL" id="GAA4229423.1"/>
    </source>
</evidence>
<protein>
    <submittedName>
        <fullName evidence="2">Helix-turn-helix transcriptional regulator</fullName>
    </submittedName>
</protein>
<dbReference type="Gene3D" id="1.10.260.40">
    <property type="entry name" value="lambda repressor-like DNA-binding domains"/>
    <property type="match status" value="1"/>
</dbReference>
<sequence>MATRNSKSPRTFLGKEIQRAREAKGITRDALAKAVYVSESLVRSWERGLRLPKPDHLKAVEKVLGFGNGEDAGILCRIREDLINDAVPQEWFGRWQEVEGQATELWAFQAFVLPGLLQTEGYATAVLHASHHNADAEEEIATRLERQKILDQEDPPTLVALIAEATLRNNMGGKKVMREQLLHLVEMASRENVIIQVIPAESEVCAGFTGPFVVANFDGGDDVAYVDNAISGDVIEDAAAVARLRRMFNIFRADALRAQESIEFILRLADELWTE</sequence>
<comment type="caution">
    <text evidence="2">The sequence shown here is derived from an EMBL/GenBank/DDBJ whole genome shotgun (WGS) entry which is preliminary data.</text>
</comment>
<keyword evidence="3" id="KW-1185">Reference proteome</keyword>
<dbReference type="RefSeq" id="WP_344893848.1">
    <property type="nucleotide sequence ID" value="NZ_BAABAS010000005.1"/>
</dbReference>
<accession>A0ABP8BXB3</accession>
<feature type="domain" description="HTH cro/C1-type" evidence="1">
    <location>
        <begin position="17"/>
        <end position="72"/>
    </location>
</feature>
<dbReference type="InterPro" id="IPR010982">
    <property type="entry name" value="Lambda_DNA-bd_dom_sf"/>
</dbReference>
<organism evidence="2 3">
    <name type="scientific">Actinomadura meridiana</name>
    <dbReference type="NCBI Taxonomy" id="559626"/>
    <lineage>
        <taxon>Bacteria</taxon>
        <taxon>Bacillati</taxon>
        <taxon>Actinomycetota</taxon>
        <taxon>Actinomycetes</taxon>
        <taxon>Streptosporangiales</taxon>
        <taxon>Thermomonosporaceae</taxon>
        <taxon>Actinomadura</taxon>
    </lineage>
</organism>
<dbReference type="SMART" id="SM00530">
    <property type="entry name" value="HTH_XRE"/>
    <property type="match status" value="1"/>
</dbReference>
<dbReference type="PROSITE" id="PS50943">
    <property type="entry name" value="HTH_CROC1"/>
    <property type="match status" value="1"/>
</dbReference>
<proteinExistence type="predicted"/>
<dbReference type="SUPFAM" id="SSF47413">
    <property type="entry name" value="lambda repressor-like DNA-binding domains"/>
    <property type="match status" value="1"/>
</dbReference>
<gene>
    <name evidence="2" type="ORF">GCM10022254_21800</name>
</gene>